<gene>
    <name evidence="4" type="ORF">FC32_GL001083</name>
</gene>
<comment type="caution">
    <text evidence="4">The sequence shown here is derived from an EMBL/GenBank/DDBJ whole genome shotgun (WGS) entry which is preliminary data.</text>
</comment>
<accession>A0A0R1TQV7</accession>
<dbReference type="PANTHER" id="PTHR22789:SF0">
    <property type="entry name" value="3-OXO-TETRONATE 4-PHOSPHATE DECARBOXYLASE-RELATED"/>
    <property type="match status" value="1"/>
</dbReference>
<evidence type="ECO:0000256" key="2">
    <source>
        <dbReference type="ARBA" id="ARBA00023239"/>
    </source>
</evidence>
<evidence type="ECO:0000313" key="5">
    <source>
        <dbReference type="Proteomes" id="UP000051324"/>
    </source>
</evidence>
<dbReference type="AlphaFoldDB" id="A0A0R1TQV7"/>
<dbReference type="InterPro" id="IPR036409">
    <property type="entry name" value="Aldolase_II/adducin_N_sf"/>
</dbReference>
<keyword evidence="5" id="KW-1185">Reference proteome</keyword>
<evidence type="ECO:0000313" key="4">
    <source>
        <dbReference type="EMBL" id="KRL83821.1"/>
    </source>
</evidence>
<dbReference type="Gene3D" id="3.40.225.10">
    <property type="entry name" value="Class II aldolase/adducin N-terminal domain"/>
    <property type="match status" value="1"/>
</dbReference>
<dbReference type="SMART" id="SM01007">
    <property type="entry name" value="Aldolase_II"/>
    <property type="match status" value="1"/>
</dbReference>
<dbReference type="EMBL" id="AZFT01000053">
    <property type="protein sequence ID" value="KRL83821.1"/>
    <property type="molecule type" value="Genomic_DNA"/>
</dbReference>
<dbReference type="PANTHER" id="PTHR22789">
    <property type="entry name" value="FUCULOSE PHOSPHATE ALDOLASE"/>
    <property type="match status" value="1"/>
</dbReference>
<proteinExistence type="predicted"/>
<dbReference type="SUPFAM" id="SSF53639">
    <property type="entry name" value="AraD/HMP-PK domain-like"/>
    <property type="match status" value="1"/>
</dbReference>
<evidence type="ECO:0000259" key="3">
    <source>
        <dbReference type="SMART" id="SM01007"/>
    </source>
</evidence>
<name>A0A0R1TQV7_9LACO</name>
<sequence length="237" mass="26528">MTESFIFEAQRRDMAKVARKMFERKLTNVAGGNISQKITASKDIAYGHVKLKKGHDYMIMTPTFMSEAWFGELEASQILVVDLETGEQLDGSGRLTREVNLHQEAYQANKNIKVVYHSHALNSMFWATIGKDMPNVTEATSNDLALGEIKCLPYRPACSKELADMVHENLIALGDKAANNIFLLNSHGVLITTDDLHHATCILETVEWNAEIAYKEAVFQGLELLNGYHSKGKIIEN</sequence>
<feature type="domain" description="Class II aldolase/adducin N-terminal" evidence="3">
    <location>
        <begin position="12"/>
        <end position="214"/>
    </location>
</feature>
<keyword evidence="2" id="KW-0456">Lyase</keyword>
<dbReference type="eggNOG" id="COG0235">
    <property type="taxonomic scope" value="Bacteria"/>
</dbReference>
<dbReference type="GO" id="GO:0046872">
    <property type="term" value="F:metal ion binding"/>
    <property type="evidence" value="ECO:0007669"/>
    <property type="project" value="UniProtKB-KW"/>
</dbReference>
<dbReference type="GO" id="GO:0005829">
    <property type="term" value="C:cytosol"/>
    <property type="evidence" value="ECO:0007669"/>
    <property type="project" value="TreeGrafter"/>
</dbReference>
<organism evidence="4 5">
    <name type="scientific">Ligilactobacillus apodemi DSM 16634 = JCM 16172</name>
    <dbReference type="NCBI Taxonomy" id="1423724"/>
    <lineage>
        <taxon>Bacteria</taxon>
        <taxon>Bacillati</taxon>
        <taxon>Bacillota</taxon>
        <taxon>Bacilli</taxon>
        <taxon>Lactobacillales</taxon>
        <taxon>Lactobacillaceae</taxon>
        <taxon>Ligilactobacillus</taxon>
    </lineage>
</organism>
<dbReference type="Proteomes" id="UP000051324">
    <property type="component" value="Unassembled WGS sequence"/>
</dbReference>
<dbReference type="NCBIfam" id="NF004979">
    <property type="entry name" value="PRK06357.1"/>
    <property type="match status" value="1"/>
</dbReference>
<dbReference type="InterPro" id="IPR001303">
    <property type="entry name" value="Aldolase_II/adducin_N"/>
</dbReference>
<dbReference type="Pfam" id="PF00596">
    <property type="entry name" value="Aldolase_II"/>
    <property type="match status" value="1"/>
</dbReference>
<dbReference type="InterPro" id="IPR050197">
    <property type="entry name" value="Aldolase_class_II_sugar_metab"/>
</dbReference>
<evidence type="ECO:0000256" key="1">
    <source>
        <dbReference type="ARBA" id="ARBA00022723"/>
    </source>
</evidence>
<dbReference type="GO" id="GO:0019323">
    <property type="term" value="P:pentose catabolic process"/>
    <property type="evidence" value="ECO:0007669"/>
    <property type="project" value="TreeGrafter"/>
</dbReference>
<dbReference type="RefSeq" id="WP_025087706.1">
    <property type="nucleotide sequence ID" value="NZ_AZFT01000053.1"/>
</dbReference>
<dbReference type="OrthoDB" id="9794581at2"/>
<dbReference type="GO" id="GO:0016832">
    <property type="term" value="F:aldehyde-lyase activity"/>
    <property type="evidence" value="ECO:0007669"/>
    <property type="project" value="TreeGrafter"/>
</dbReference>
<dbReference type="PATRIC" id="fig|1423724.4.peg.1126"/>
<reference evidence="4 5" key="1">
    <citation type="journal article" date="2015" name="Genome Announc.">
        <title>Expanding the biotechnology potential of lactobacilli through comparative genomics of 213 strains and associated genera.</title>
        <authorList>
            <person name="Sun Z."/>
            <person name="Harris H.M."/>
            <person name="McCann A."/>
            <person name="Guo C."/>
            <person name="Argimon S."/>
            <person name="Zhang W."/>
            <person name="Yang X."/>
            <person name="Jeffery I.B."/>
            <person name="Cooney J.C."/>
            <person name="Kagawa T.F."/>
            <person name="Liu W."/>
            <person name="Song Y."/>
            <person name="Salvetti E."/>
            <person name="Wrobel A."/>
            <person name="Rasinkangas P."/>
            <person name="Parkhill J."/>
            <person name="Rea M.C."/>
            <person name="O'Sullivan O."/>
            <person name="Ritari J."/>
            <person name="Douillard F.P."/>
            <person name="Paul Ross R."/>
            <person name="Yang R."/>
            <person name="Briner A.E."/>
            <person name="Felis G.E."/>
            <person name="de Vos W.M."/>
            <person name="Barrangou R."/>
            <person name="Klaenhammer T.R."/>
            <person name="Caufield P.W."/>
            <person name="Cui Y."/>
            <person name="Zhang H."/>
            <person name="O'Toole P.W."/>
        </authorList>
    </citation>
    <scope>NUCLEOTIDE SEQUENCE [LARGE SCALE GENOMIC DNA]</scope>
    <source>
        <strain evidence="4 5">DSM 16634</strain>
    </source>
</reference>
<dbReference type="STRING" id="1423724.FC32_GL001083"/>
<keyword evidence="1" id="KW-0479">Metal-binding</keyword>
<protein>
    <submittedName>
        <fullName evidence="4">Aldolase</fullName>
    </submittedName>
</protein>